<evidence type="ECO:0000313" key="1">
    <source>
        <dbReference type="EMBL" id="JAH72826.1"/>
    </source>
</evidence>
<reference evidence="1" key="1">
    <citation type="submission" date="2014-11" db="EMBL/GenBank/DDBJ databases">
        <authorList>
            <person name="Amaro Gonzalez C."/>
        </authorList>
    </citation>
    <scope>NUCLEOTIDE SEQUENCE</scope>
</reference>
<sequence length="47" mass="5683">MITNILVTQNKVKDLKNRLKTTYKAIKQAKYQMRQNIKVKKNKQYDI</sequence>
<name>A0A0E9V4B3_ANGAN</name>
<reference evidence="1" key="2">
    <citation type="journal article" date="2015" name="Fish Shellfish Immunol.">
        <title>Early steps in the European eel (Anguilla anguilla)-Vibrio vulnificus interaction in the gills: Role of the RtxA13 toxin.</title>
        <authorList>
            <person name="Callol A."/>
            <person name="Pajuelo D."/>
            <person name="Ebbesson L."/>
            <person name="Teles M."/>
            <person name="MacKenzie S."/>
            <person name="Amaro C."/>
        </authorList>
    </citation>
    <scope>NUCLEOTIDE SEQUENCE</scope>
</reference>
<protein>
    <submittedName>
        <fullName evidence="1">Uncharacterized protein</fullName>
    </submittedName>
</protein>
<organism evidence="1">
    <name type="scientific">Anguilla anguilla</name>
    <name type="common">European freshwater eel</name>
    <name type="synonym">Muraena anguilla</name>
    <dbReference type="NCBI Taxonomy" id="7936"/>
    <lineage>
        <taxon>Eukaryota</taxon>
        <taxon>Metazoa</taxon>
        <taxon>Chordata</taxon>
        <taxon>Craniata</taxon>
        <taxon>Vertebrata</taxon>
        <taxon>Euteleostomi</taxon>
        <taxon>Actinopterygii</taxon>
        <taxon>Neopterygii</taxon>
        <taxon>Teleostei</taxon>
        <taxon>Anguilliformes</taxon>
        <taxon>Anguillidae</taxon>
        <taxon>Anguilla</taxon>
    </lineage>
</organism>
<accession>A0A0E9V4B3</accession>
<proteinExistence type="predicted"/>
<dbReference type="EMBL" id="GBXM01035751">
    <property type="protein sequence ID" value="JAH72826.1"/>
    <property type="molecule type" value="Transcribed_RNA"/>
</dbReference>
<dbReference type="AlphaFoldDB" id="A0A0E9V4B3"/>